<feature type="binding site" evidence="8">
    <location>
        <position position="459"/>
    </location>
    <ligand>
        <name>Mg(2+)</name>
        <dbReference type="ChEBI" id="CHEBI:18420"/>
        <label>2</label>
    </ligand>
</feature>
<dbReference type="InterPro" id="IPR007096">
    <property type="entry name" value="RNA-dir_Rpol_cat_phage"/>
</dbReference>
<dbReference type="EC" id="2.7.7.48" evidence="1"/>
<keyword evidence="2" id="KW-0808">Transferase</keyword>
<evidence type="ECO:0000256" key="8">
    <source>
        <dbReference type="PIRSR" id="PIRSR605093-1"/>
    </source>
</evidence>
<dbReference type="GO" id="GO:0003968">
    <property type="term" value="F:RNA-directed RNA polymerase activity"/>
    <property type="evidence" value="ECO:0007669"/>
    <property type="project" value="UniProtKB-EC"/>
</dbReference>
<evidence type="ECO:0000256" key="6">
    <source>
        <dbReference type="ARBA" id="ARBA00030248"/>
    </source>
</evidence>
<dbReference type="InterPro" id="IPR043502">
    <property type="entry name" value="DNA/RNA_pol_sf"/>
</dbReference>
<keyword evidence="5" id="KW-0693">Viral RNA replication</keyword>
<feature type="domain" description="RdRp catalytic" evidence="9">
    <location>
        <begin position="338"/>
        <end position="490"/>
    </location>
</feature>
<evidence type="ECO:0000256" key="5">
    <source>
        <dbReference type="ARBA" id="ARBA00022953"/>
    </source>
</evidence>
<dbReference type="InterPro" id="IPR005093">
    <property type="entry name" value="RNArep_beta"/>
</dbReference>
<dbReference type="GO" id="GO:0046872">
    <property type="term" value="F:metal ion binding"/>
    <property type="evidence" value="ECO:0007669"/>
    <property type="project" value="UniProtKB-KW"/>
</dbReference>
<evidence type="ECO:0000313" key="10">
    <source>
        <dbReference type="EMBL" id="APG77267.1"/>
    </source>
</evidence>
<evidence type="ECO:0000256" key="1">
    <source>
        <dbReference type="ARBA" id="ARBA00012494"/>
    </source>
</evidence>
<comment type="catalytic activity">
    <reaction evidence="7">
        <text>RNA(n) + a ribonucleoside 5'-triphosphate = RNA(n+1) + diphosphate</text>
        <dbReference type="Rhea" id="RHEA:21248"/>
        <dbReference type="Rhea" id="RHEA-COMP:14527"/>
        <dbReference type="Rhea" id="RHEA-COMP:17342"/>
        <dbReference type="ChEBI" id="CHEBI:33019"/>
        <dbReference type="ChEBI" id="CHEBI:61557"/>
        <dbReference type="ChEBI" id="CHEBI:140395"/>
        <dbReference type="EC" id="2.7.7.48"/>
    </reaction>
</comment>
<dbReference type="SUPFAM" id="SSF56672">
    <property type="entry name" value="DNA/RNA polymerases"/>
    <property type="match status" value="1"/>
</dbReference>
<accession>A0A1L3KIJ8</accession>
<comment type="cofactor">
    <cofactor evidence="8">
        <name>Mg(2+)</name>
        <dbReference type="ChEBI" id="CHEBI:18420"/>
    </cofactor>
    <text evidence="8">Binds 2 Mg(2+) per subunit.</text>
</comment>
<dbReference type="GO" id="GO:0000166">
    <property type="term" value="F:nucleotide binding"/>
    <property type="evidence" value="ECO:0007669"/>
    <property type="project" value="UniProtKB-KW"/>
</dbReference>
<feature type="binding site" evidence="8">
    <location>
        <position position="458"/>
    </location>
    <ligand>
        <name>Mg(2+)</name>
        <dbReference type="ChEBI" id="CHEBI:18420"/>
        <label>2</label>
    </ligand>
</feature>
<dbReference type="EMBL" id="KX883606">
    <property type="protein sequence ID" value="APG77267.1"/>
    <property type="molecule type" value="Genomic_RNA"/>
</dbReference>
<feature type="binding site" evidence="8">
    <location>
        <position position="353"/>
    </location>
    <ligand>
        <name>Mg(2+)</name>
        <dbReference type="ChEBI" id="CHEBI:18420"/>
        <label>2</label>
    </ligand>
</feature>
<name>A0A1L3KIJ8_9VIRU</name>
<evidence type="ECO:0000259" key="9">
    <source>
        <dbReference type="PROSITE" id="PS50522"/>
    </source>
</evidence>
<reference evidence="10" key="1">
    <citation type="journal article" date="2016" name="Nature">
        <title>Redefining the invertebrate RNA virosphere.</title>
        <authorList>
            <person name="Shi M."/>
            <person name="Lin X.D."/>
            <person name="Tian J.H."/>
            <person name="Chen L.J."/>
            <person name="Chen X."/>
            <person name="Li C.X."/>
            <person name="Qin X.C."/>
            <person name="Li J."/>
            <person name="Cao J.P."/>
            <person name="Eden J.S."/>
            <person name="Buchmann J."/>
            <person name="Wang W."/>
            <person name="Xu J."/>
            <person name="Holmes E.C."/>
            <person name="Zhang Y.Z."/>
        </authorList>
    </citation>
    <scope>NUCLEOTIDE SEQUENCE</scope>
    <source>
        <strain evidence="10">WLJQ101898</strain>
    </source>
</reference>
<keyword evidence="8" id="KW-0460">Magnesium</keyword>
<keyword evidence="4" id="KW-0547">Nucleotide-binding</keyword>
<dbReference type="PROSITE" id="PS50522">
    <property type="entry name" value="RDRP_PHAGE"/>
    <property type="match status" value="1"/>
</dbReference>
<proteinExistence type="predicted"/>
<dbReference type="Pfam" id="PF03431">
    <property type="entry name" value="RNA_replicase_B"/>
    <property type="match status" value="1"/>
</dbReference>
<dbReference type="GO" id="GO:0039694">
    <property type="term" value="P:viral RNA genome replication"/>
    <property type="evidence" value="ECO:0007669"/>
    <property type="project" value="InterPro"/>
</dbReference>
<keyword evidence="8" id="KW-0479">Metal-binding</keyword>
<sequence>MHKFSMASIPLRAIVSDIARWKSELQQPLLGDVHRLENILRTRGMGIVLTDLPDVGKAYDRALSRGYFDFSELPLSCGSFEKRKILFHSLLMETMDPLGIVDEGADPTAVFFTRQLFYLFKKLQVDFKAGSVFDATLAFVATDSSLRRPSHDWSDPTSFGYESKKKSAIAEAYSDYCDRKSLFEGQGPAFGFPTLSKLVHVFEWVCDAAMAKYPLIQDPYESFVPRHGPGAVSDGRKGDDKFLFPSWPERTRSVFDPALFSSTTEETYHHAQHLLLDPRELPAKLLAVPKTYNGPRLITAEPTALQFLQQGIRRWLLAEMPRSLKRCIDIKDQGPSRDAALLSSSNGKAATVDLSSASDRLSLWTIEQVFESRPDILACLAASRSLFVRNATEEPDAFSHQVLRKYAGQGNATTFVIQSMVYTLVAIAATLVYHGYSTGHGVSRNWWKVTKSIRVFGDDIIVATEVVPYLDLLLNFLQLKVNGSKTHASGSFRESCGMDAYKGVDVTPLYLSNLTPGNKAESLMSWLDVSNNAWQKGLWDLATWMDTELPCKLATLVPISHEPLSCLSRFTFLNGVAPGSLIKYNNKLHRHDILGLTPVVKEVKRERDGYSDLYAYLLSTHREPDVKRDRLRYLSLRKETNVGTTVKTTVHLRKSWVQAPAW</sequence>
<evidence type="ECO:0000256" key="3">
    <source>
        <dbReference type="ARBA" id="ARBA00022695"/>
    </source>
</evidence>
<evidence type="ECO:0000256" key="2">
    <source>
        <dbReference type="ARBA" id="ARBA00022679"/>
    </source>
</evidence>
<keyword evidence="3" id="KW-0548">Nucleotidyltransferase</keyword>
<protein>
    <recommendedName>
        <fullName evidence="1">RNA-directed RNA polymerase</fullName>
        <ecNumber evidence="1">2.7.7.48</ecNumber>
    </recommendedName>
    <alternativeName>
        <fullName evidence="6">RNA replicase beta chain</fullName>
    </alternativeName>
</protein>
<evidence type="ECO:0000256" key="7">
    <source>
        <dbReference type="ARBA" id="ARBA00048744"/>
    </source>
</evidence>
<evidence type="ECO:0000256" key="4">
    <source>
        <dbReference type="ARBA" id="ARBA00022741"/>
    </source>
</evidence>
<organism evidence="10">
    <name type="scientific">Wenling levi-like virus 1</name>
    <dbReference type="NCBI Taxonomy" id="1923497"/>
    <lineage>
        <taxon>Viruses</taxon>
        <taxon>Riboviria</taxon>
    </lineage>
</organism>